<keyword evidence="3" id="KW-1133">Transmembrane helix</keyword>
<evidence type="ECO:0000313" key="4">
    <source>
        <dbReference type="EMBL" id="KAK0515494.1"/>
    </source>
</evidence>
<dbReference type="PANTHER" id="PTHR13315">
    <property type="entry name" value="METALLO PHOSPHOESTERASE RELATED"/>
    <property type="match status" value="1"/>
</dbReference>
<dbReference type="GO" id="GO:0016020">
    <property type="term" value="C:membrane"/>
    <property type="evidence" value="ECO:0007669"/>
    <property type="project" value="GOC"/>
</dbReference>
<proteinExistence type="predicted"/>
<dbReference type="GO" id="GO:0005783">
    <property type="term" value="C:endoplasmic reticulum"/>
    <property type="evidence" value="ECO:0007669"/>
    <property type="project" value="TreeGrafter"/>
</dbReference>
<feature type="region of interest" description="Disordered" evidence="2">
    <location>
        <begin position="396"/>
        <end position="421"/>
    </location>
</feature>
<dbReference type="EMBL" id="JAFEKC020000003">
    <property type="protein sequence ID" value="KAK0515494.1"/>
    <property type="molecule type" value="Genomic_DNA"/>
</dbReference>
<name>A0AA39R877_9LECA</name>
<dbReference type="PANTHER" id="PTHR13315:SF4">
    <property type="entry name" value="METALLOPHOSPHOESTERASE, ISOFORM E"/>
    <property type="match status" value="1"/>
</dbReference>
<feature type="compositionally biased region" description="Low complexity" evidence="2">
    <location>
        <begin position="598"/>
        <end position="613"/>
    </location>
</feature>
<sequence>MTTHQYAPNLFRNGLINQAGRKRRTSNELPPGIGDYVPLWNEQSSQAHRTSSRPLGPSPRRQEWSRAVQMLGAWNPRGLLGIPLVLVIIWMLVLWWGEEAIFRRKVEDCSWDRWESWPAASAPHHAVLIADPQLVDPHTYPGRPWPLSALTVRYTDLYMRKSFQHIQATLAPDSVLFLGDLFDGGREWSAGAGSDEESDQRDKRWKRYDTRFWLKEYRRFSNIFFDPWLHGRDNGQRGQQHRRKLIAGLPGNHDLGLGNGIHIPVRKRFQAYFGNGNRIDVIGNHSFVSLDTVSLSAKNQINPTTGSEGIAEDQQHTKEIWEPVEQFLHTAKIEKARTIARELRVLHGLPENELLDHAVLEFDDPRAHTISIESDSSRDIPSVVLTHVPLYRDPGTPCGPLRERFPPTKPTADGVESPEKDDANSIHVQAGVQYQNVLTPAVSREIIDLVGDVSHVFSGDDHDYCDVLHRGYTSKSEGIREITVKSISWAMGVRKPGFLLLSLWNPVDQDGISTGTEHRTIQTQLCLLPDQLSIFMRYGWLLASTLLILLFRAFRIVYFSGLPRQANSHHPHTNSPGPQSRDHEATSASTGSRSPANSIAVRSSASRPRSISPFPGHGYRLPLDEAKIRRTEENGYELRGGSSGDQGWSYVALGKDSMHRRRGGLLGIFDEFRSSSIQVAIIVIIWYIWLLWNS</sequence>
<feature type="transmembrane region" description="Helical" evidence="3">
    <location>
        <begin position="79"/>
        <end position="97"/>
    </location>
</feature>
<evidence type="ECO:0000256" key="3">
    <source>
        <dbReference type="SAM" id="Phobius"/>
    </source>
</evidence>
<evidence type="ECO:0008006" key="6">
    <source>
        <dbReference type="Google" id="ProtNLM"/>
    </source>
</evidence>
<evidence type="ECO:0000256" key="1">
    <source>
        <dbReference type="ARBA" id="ARBA00023136"/>
    </source>
</evidence>
<dbReference type="InterPro" id="IPR029052">
    <property type="entry name" value="Metallo-depent_PP-like"/>
</dbReference>
<accession>A0AA39R877</accession>
<protein>
    <recommendedName>
        <fullName evidence="6">Calcineurin-like phosphoesterase domain-containing protein</fullName>
    </recommendedName>
</protein>
<comment type="caution">
    <text evidence="4">The sequence shown here is derived from an EMBL/GenBank/DDBJ whole genome shotgun (WGS) entry which is preliminary data.</text>
</comment>
<keyword evidence="1 3" id="KW-0472">Membrane</keyword>
<feature type="region of interest" description="Disordered" evidence="2">
    <location>
        <begin position="565"/>
        <end position="618"/>
    </location>
</feature>
<evidence type="ECO:0000256" key="2">
    <source>
        <dbReference type="SAM" id="MobiDB-lite"/>
    </source>
</evidence>
<reference evidence="4" key="1">
    <citation type="submission" date="2023-03" db="EMBL/GenBank/DDBJ databases">
        <title>Complete genome of Cladonia borealis.</title>
        <authorList>
            <person name="Park H."/>
        </authorList>
    </citation>
    <scope>NUCLEOTIDE SEQUENCE</scope>
    <source>
        <strain evidence="4">ANT050790</strain>
    </source>
</reference>
<dbReference type="InterPro" id="IPR033308">
    <property type="entry name" value="PGAP5/Cdc1/Ted1"/>
</dbReference>
<evidence type="ECO:0000313" key="5">
    <source>
        <dbReference type="Proteomes" id="UP001166286"/>
    </source>
</evidence>
<dbReference type="GO" id="GO:0006506">
    <property type="term" value="P:GPI anchor biosynthetic process"/>
    <property type="evidence" value="ECO:0007669"/>
    <property type="project" value="InterPro"/>
</dbReference>
<organism evidence="4 5">
    <name type="scientific">Cladonia borealis</name>
    <dbReference type="NCBI Taxonomy" id="184061"/>
    <lineage>
        <taxon>Eukaryota</taxon>
        <taxon>Fungi</taxon>
        <taxon>Dikarya</taxon>
        <taxon>Ascomycota</taxon>
        <taxon>Pezizomycotina</taxon>
        <taxon>Lecanoromycetes</taxon>
        <taxon>OSLEUM clade</taxon>
        <taxon>Lecanoromycetidae</taxon>
        <taxon>Lecanorales</taxon>
        <taxon>Lecanorineae</taxon>
        <taxon>Cladoniaceae</taxon>
        <taxon>Cladonia</taxon>
    </lineage>
</organism>
<gene>
    <name evidence="4" type="ORF">JMJ35_001528</name>
</gene>
<dbReference type="Proteomes" id="UP001166286">
    <property type="component" value="Unassembled WGS sequence"/>
</dbReference>
<feature type="compositionally biased region" description="Polar residues" evidence="2">
    <location>
        <begin position="586"/>
        <end position="597"/>
    </location>
</feature>
<dbReference type="AlphaFoldDB" id="A0AA39R877"/>
<keyword evidence="3" id="KW-0812">Transmembrane</keyword>
<feature type="transmembrane region" description="Helical" evidence="3">
    <location>
        <begin position="672"/>
        <end position="692"/>
    </location>
</feature>
<dbReference type="SUPFAM" id="SSF56300">
    <property type="entry name" value="Metallo-dependent phosphatases"/>
    <property type="match status" value="1"/>
</dbReference>
<keyword evidence="5" id="KW-1185">Reference proteome</keyword>